<accession>A0A918QUC4</accession>
<dbReference type="SUPFAM" id="SSF51182">
    <property type="entry name" value="RmlC-like cupins"/>
    <property type="match status" value="1"/>
</dbReference>
<evidence type="ECO:0000313" key="6">
    <source>
        <dbReference type="EMBL" id="GGZ68755.1"/>
    </source>
</evidence>
<dbReference type="InterPro" id="IPR011051">
    <property type="entry name" value="RmlC_Cupin_sf"/>
</dbReference>
<dbReference type="PANTHER" id="PTHR43212">
    <property type="entry name" value="QUERCETIN 2,3-DIOXYGENASE"/>
    <property type="match status" value="1"/>
</dbReference>
<evidence type="ECO:0008006" key="8">
    <source>
        <dbReference type="Google" id="ProtNLM"/>
    </source>
</evidence>
<dbReference type="EMBL" id="BMWZ01000001">
    <property type="protein sequence ID" value="GGZ68755.1"/>
    <property type="molecule type" value="Genomic_DNA"/>
</dbReference>
<keyword evidence="7" id="KW-1185">Reference proteome</keyword>
<dbReference type="InterPro" id="IPR003829">
    <property type="entry name" value="Pirin_N_dom"/>
</dbReference>
<feature type="domain" description="Pirin N-terminal" evidence="4">
    <location>
        <begin position="13"/>
        <end position="120"/>
    </location>
</feature>
<comment type="similarity">
    <text evidence="1 3">Belongs to the pirin family.</text>
</comment>
<dbReference type="AlphaFoldDB" id="A0A918QUC4"/>
<feature type="binding site" evidence="2">
    <location>
        <position position="102"/>
    </location>
    <ligand>
        <name>Fe cation</name>
        <dbReference type="ChEBI" id="CHEBI:24875"/>
    </ligand>
</feature>
<name>A0A918QUC4_9FLAO</name>
<evidence type="ECO:0000259" key="4">
    <source>
        <dbReference type="Pfam" id="PF02678"/>
    </source>
</evidence>
<reference evidence="6" key="1">
    <citation type="journal article" date="2014" name="Int. J. Syst. Evol. Microbiol.">
        <title>Complete genome sequence of Corynebacterium casei LMG S-19264T (=DSM 44701T), isolated from a smear-ripened cheese.</title>
        <authorList>
            <consortium name="US DOE Joint Genome Institute (JGI-PGF)"/>
            <person name="Walter F."/>
            <person name="Albersmeier A."/>
            <person name="Kalinowski J."/>
            <person name="Ruckert C."/>
        </authorList>
    </citation>
    <scope>NUCLEOTIDE SEQUENCE</scope>
    <source>
        <strain evidence="6">KCTC 12710</strain>
    </source>
</reference>
<keyword evidence="2" id="KW-0479">Metal-binding</keyword>
<dbReference type="PIRSF" id="PIRSF006232">
    <property type="entry name" value="Pirin"/>
    <property type="match status" value="1"/>
</dbReference>
<evidence type="ECO:0000259" key="5">
    <source>
        <dbReference type="Pfam" id="PF17954"/>
    </source>
</evidence>
<comment type="caution">
    <text evidence="6">The sequence shown here is derived from an EMBL/GenBank/DDBJ whole genome shotgun (WGS) entry which is preliminary data.</text>
</comment>
<gene>
    <name evidence="6" type="ORF">GCM10007028_02100</name>
</gene>
<protein>
    <recommendedName>
        <fullName evidence="8">Pirin family protein</fullName>
    </recommendedName>
</protein>
<dbReference type="RefSeq" id="WP_189358617.1">
    <property type="nucleotide sequence ID" value="NZ_BMWZ01000001.1"/>
</dbReference>
<evidence type="ECO:0000256" key="3">
    <source>
        <dbReference type="RuleBase" id="RU003457"/>
    </source>
</evidence>
<dbReference type="PANTHER" id="PTHR43212:SF3">
    <property type="entry name" value="QUERCETIN 2,3-DIOXYGENASE"/>
    <property type="match status" value="1"/>
</dbReference>
<dbReference type="Pfam" id="PF17954">
    <property type="entry name" value="Pirin_C_2"/>
    <property type="match status" value="1"/>
</dbReference>
<feature type="binding site" evidence="2">
    <location>
        <position position="60"/>
    </location>
    <ligand>
        <name>Fe cation</name>
        <dbReference type="ChEBI" id="CHEBI:24875"/>
    </ligand>
</feature>
<proteinExistence type="inferred from homology"/>
<dbReference type="Pfam" id="PF02678">
    <property type="entry name" value="Pirin"/>
    <property type="match status" value="1"/>
</dbReference>
<sequence>MKTVIHRADSRGYADHGWLKSYHSFSFAGYQNIERMNFGKLRVLNDDLVQPKMGFGTHPHQNMEIISIPLQGALSHKDSMGNKRAIEVGEVQVMTAGTGLTHSEFNDSNTDAVNFLQLWIIPESMDVKPNYEQHKFNNIDRYNKLQMVVAPKDNIEHDALPINQQAYIYRTRLDSGHALDLKPKNADNGFYIFIVEGSLTVSENLLEKRDSIGVWDVENMTILANDTAEVIIMEVPMH</sequence>
<evidence type="ECO:0000256" key="2">
    <source>
        <dbReference type="PIRSR" id="PIRSR006232-1"/>
    </source>
</evidence>
<dbReference type="Gene3D" id="2.60.120.10">
    <property type="entry name" value="Jelly Rolls"/>
    <property type="match status" value="2"/>
</dbReference>
<dbReference type="InterPro" id="IPR014710">
    <property type="entry name" value="RmlC-like_jellyroll"/>
</dbReference>
<dbReference type="GO" id="GO:0046872">
    <property type="term" value="F:metal ion binding"/>
    <property type="evidence" value="ECO:0007669"/>
    <property type="project" value="UniProtKB-KW"/>
</dbReference>
<organism evidence="6 7">
    <name type="scientific">Algibacter mikhailovii</name>
    <dbReference type="NCBI Taxonomy" id="425498"/>
    <lineage>
        <taxon>Bacteria</taxon>
        <taxon>Pseudomonadati</taxon>
        <taxon>Bacteroidota</taxon>
        <taxon>Flavobacteriia</taxon>
        <taxon>Flavobacteriales</taxon>
        <taxon>Flavobacteriaceae</taxon>
        <taxon>Algibacter</taxon>
    </lineage>
</organism>
<dbReference type="CDD" id="cd02910">
    <property type="entry name" value="cupin_Yhhw_N"/>
    <property type="match status" value="1"/>
</dbReference>
<feature type="domain" description="Quercetin 2,3-dioxygenase C-terminal cupin" evidence="5">
    <location>
        <begin position="156"/>
        <end position="235"/>
    </location>
</feature>
<feature type="binding site" evidence="2">
    <location>
        <position position="104"/>
    </location>
    <ligand>
        <name>Fe cation</name>
        <dbReference type="ChEBI" id="CHEBI:24875"/>
    </ligand>
</feature>
<feature type="binding site" evidence="2">
    <location>
        <position position="58"/>
    </location>
    <ligand>
        <name>Fe cation</name>
        <dbReference type="ChEBI" id="CHEBI:24875"/>
    </ligand>
</feature>
<reference evidence="6" key="2">
    <citation type="submission" date="2020-09" db="EMBL/GenBank/DDBJ databases">
        <authorList>
            <person name="Sun Q."/>
            <person name="Kim S."/>
        </authorList>
    </citation>
    <scope>NUCLEOTIDE SEQUENCE</scope>
    <source>
        <strain evidence="6">KCTC 12710</strain>
    </source>
</reference>
<dbReference type="InterPro" id="IPR012093">
    <property type="entry name" value="Pirin"/>
</dbReference>
<evidence type="ECO:0000313" key="7">
    <source>
        <dbReference type="Proteomes" id="UP000636004"/>
    </source>
</evidence>
<dbReference type="InterPro" id="IPR041602">
    <property type="entry name" value="Quercetinase_C"/>
</dbReference>
<comment type="cofactor">
    <cofactor evidence="2">
        <name>Fe cation</name>
        <dbReference type="ChEBI" id="CHEBI:24875"/>
    </cofactor>
    <text evidence="2">Binds 1 Fe cation per subunit.</text>
</comment>
<keyword evidence="2" id="KW-0408">Iron</keyword>
<evidence type="ECO:0000256" key="1">
    <source>
        <dbReference type="ARBA" id="ARBA00008416"/>
    </source>
</evidence>
<dbReference type="Proteomes" id="UP000636004">
    <property type="component" value="Unassembled WGS sequence"/>
</dbReference>